<dbReference type="Proteomes" id="UP001432401">
    <property type="component" value="Unassembled WGS sequence"/>
</dbReference>
<feature type="signal peptide" evidence="1">
    <location>
        <begin position="1"/>
        <end position="19"/>
    </location>
</feature>
<dbReference type="InterPro" id="IPR015943">
    <property type="entry name" value="WD40/YVTN_repeat-like_dom_sf"/>
</dbReference>
<evidence type="ECO:0000313" key="3">
    <source>
        <dbReference type="EMBL" id="MES0833932.1"/>
    </source>
</evidence>
<feature type="domain" description="Pyrrolo-quinoline quinone repeat" evidence="2">
    <location>
        <begin position="213"/>
        <end position="290"/>
    </location>
</feature>
<dbReference type="RefSeq" id="WP_352983235.1">
    <property type="nucleotide sequence ID" value="NZ_JBEQNA010000005.1"/>
</dbReference>
<name>A0ABV1ZS39_9ACTN</name>
<protein>
    <recommendedName>
        <fullName evidence="2">Pyrrolo-quinoline quinone repeat domain-containing protein</fullName>
    </recommendedName>
</protein>
<accession>A0ABV1ZS39</accession>
<proteinExistence type="predicted"/>
<keyword evidence="4" id="KW-1185">Reference proteome</keyword>
<dbReference type="InterPro" id="IPR011044">
    <property type="entry name" value="Quino_amine_DH_bsu"/>
</dbReference>
<reference evidence="3 4" key="1">
    <citation type="submission" date="2024-06" db="EMBL/GenBank/DDBJ databases">
        <authorList>
            <person name="Bataeva Y.V."/>
            <person name="Grigorian L.N."/>
            <person name="Solomentsev V.I."/>
        </authorList>
    </citation>
    <scope>NUCLEOTIDE SEQUENCE [LARGE SCALE GENOMIC DNA]</scope>
    <source>
        <strain evidence="4">SCPM-O-B-12605 (RCAM04882)</strain>
    </source>
</reference>
<dbReference type="Pfam" id="PF13360">
    <property type="entry name" value="PQQ_2"/>
    <property type="match status" value="1"/>
</dbReference>
<evidence type="ECO:0000256" key="1">
    <source>
        <dbReference type="SAM" id="SignalP"/>
    </source>
</evidence>
<gene>
    <name evidence="3" type="ORF">ABUK86_09105</name>
</gene>
<dbReference type="SUPFAM" id="SSF50969">
    <property type="entry name" value="YVTN repeat-like/Quinoprotein amine dehydrogenase"/>
    <property type="match status" value="1"/>
</dbReference>
<dbReference type="EMBL" id="JBEQNB010000004">
    <property type="protein sequence ID" value="MES0833932.1"/>
    <property type="molecule type" value="Genomic_DNA"/>
</dbReference>
<evidence type="ECO:0000313" key="4">
    <source>
        <dbReference type="Proteomes" id="UP001432401"/>
    </source>
</evidence>
<sequence length="433" mass="45351">MKLRTFQATVILMSVSALIVSGCTQPSSDQAERFAGFEVTHETTGGTPSELPVPATVSEVAWTWEAPENSRVERVLPVPTGAVAHLSNGAAGIDTATGATLWNYHIADSVAQVSVSPDGSHTVVSAEGWAAVLDSVTGEERQVFEHGHDDEGALSIHGAGLVTDGGLVSLSTEDSATAALTLEPWEGSQGGWTGQPLSCPGGGSATDIVQAMPTNTRIVLVQQCGGSDTVMTGVDTATGEEVWRLTAEEDFEHSSSHSFGLTGDVAVLETIGALRGTVAIDVENGRVISEELPDELGNDLLRVLPDGYLGVRERGDRLDYEIRDFSGDVRGSTGIDRNRVSGTTTGFLPLEDSFLKLTLAEGGDSTRISVVDWEGSEAEHLIELPVDMDVLELASLSELDSAVGPGSFEAAPGAVLVREYPQTGPITRVVGLT</sequence>
<feature type="chain" id="PRO_5046435931" description="Pyrrolo-quinoline quinone repeat domain-containing protein" evidence="1">
    <location>
        <begin position="20"/>
        <end position="433"/>
    </location>
</feature>
<dbReference type="PROSITE" id="PS51257">
    <property type="entry name" value="PROKAR_LIPOPROTEIN"/>
    <property type="match status" value="1"/>
</dbReference>
<evidence type="ECO:0000259" key="2">
    <source>
        <dbReference type="Pfam" id="PF13360"/>
    </source>
</evidence>
<organism evidence="3 4">
    <name type="scientific">Nocardiopsis tropica</name>
    <dbReference type="NCBI Taxonomy" id="109330"/>
    <lineage>
        <taxon>Bacteria</taxon>
        <taxon>Bacillati</taxon>
        <taxon>Actinomycetota</taxon>
        <taxon>Actinomycetes</taxon>
        <taxon>Streptosporangiales</taxon>
        <taxon>Nocardiopsidaceae</taxon>
        <taxon>Nocardiopsis</taxon>
    </lineage>
</organism>
<dbReference type="InterPro" id="IPR002372">
    <property type="entry name" value="PQQ_rpt_dom"/>
</dbReference>
<dbReference type="Gene3D" id="2.130.10.10">
    <property type="entry name" value="YVTN repeat-like/Quinoprotein amine dehydrogenase"/>
    <property type="match status" value="1"/>
</dbReference>
<keyword evidence="1" id="KW-0732">Signal</keyword>
<comment type="caution">
    <text evidence="3">The sequence shown here is derived from an EMBL/GenBank/DDBJ whole genome shotgun (WGS) entry which is preliminary data.</text>
</comment>